<dbReference type="AlphaFoldDB" id="A0A5J4VKS8"/>
<comment type="caution">
    <text evidence="2">The sequence shown here is derived from an EMBL/GenBank/DDBJ whole genome shotgun (WGS) entry which is preliminary data.</text>
</comment>
<gene>
    <name evidence="2" type="ORF">EZS28_021416</name>
</gene>
<reference evidence="2 3" key="1">
    <citation type="submission" date="2019-03" db="EMBL/GenBank/DDBJ databases">
        <title>Single cell metagenomics reveals metabolic interactions within the superorganism composed of flagellate Streblomastix strix and complex community of Bacteroidetes bacteria on its surface.</title>
        <authorList>
            <person name="Treitli S.C."/>
            <person name="Kolisko M."/>
            <person name="Husnik F."/>
            <person name="Keeling P."/>
            <person name="Hampl V."/>
        </authorList>
    </citation>
    <scope>NUCLEOTIDE SEQUENCE [LARGE SCALE GENOMIC DNA]</scope>
    <source>
        <strain evidence="2">ST1C</strain>
    </source>
</reference>
<name>A0A5J4VKS8_9EUKA</name>
<evidence type="ECO:0000259" key="1">
    <source>
        <dbReference type="Pfam" id="PF03184"/>
    </source>
</evidence>
<accession>A0A5J4VKS8</accession>
<dbReference type="Gene3D" id="3.30.420.10">
    <property type="entry name" value="Ribonuclease H-like superfamily/Ribonuclease H"/>
    <property type="match status" value="1"/>
</dbReference>
<evidence type="ECO:0000313" key="3">
    <source>
        <dbReference type="Proteomes" id="UP000324800"/>
    </source>
</evidence>
<dbReference type="Proteomes" id="UP000324800">
    <property type="component" value="Unassembled WGS sequence"/>
</dbReference>
<protein>
    <recommendedName>
        <fullName evidence="1">DDE-1 domain-containing protein</fullName>
    </recommendedName>
</protein>
<feature type="domain" description="DDE-1" evidence="1">
    <location>
        <begin position="6"/>
        <end position="73"/>
    </location>
</feature>
<dbReference type="InterPro" id="IPR004875">
    <property type="entry name" value="DDE_SF_endonuclease_dom"/>
</dbReference>
<dbReference type="InterPro" id="IPR036397">
    <property type="entry name" value="RNaseH_sf"/>
</dbReference>
<dbReference type="OrthoDB" id="8187571at2759"/>
<feature type="non-terminal residue" evidence="2">
    <location>
        <position position="1"/>
    </location>
</feature>
<dbReference type="Pfam" id="PF03184">
    <property type="entry name" value="DDE_1"/>
    <property type="match status" value="1"/>
</dbReference>
<dbReference type="EMBL" id="SNRW01006450">
    <property type="protein sequence ID" value="KAA6383056.1"/>
    <property type="molecule type" value="Genomic_DNA"/>
</dbReference>
<dbReference type="GO" id="GO:0003676">
    <property type="term" value="F:nucleic acid binding"/>
    <property type="evidence" value="ECO:0007669"/>
    <property type="project" value="InterPro"/>
</dbReference>
<organism evidence="2 3">
    <name type="scientific">Streblomastix strix</name>
    <dbReference type="NCBI Taxonomy" id="222440"/>
    <lineage>
        <taxon>Eukaryota</taxon>
        <taxon>Metamonada</taxon>
        <taxon>Preaxostyla</taxon>
        <taxon>Oxymonadida</taxon>
        <taxon>Streblomastigidae</taxon>
        <taxon>Streblomastix</taxon>
    </lineage>
</organism>
<proteinExistence type="predicted"/>
<sequence length="166" mass="18933">DIRTPAVLQIDNCRSHLTADALQICALNNIKMITLPPNSTQFQQPLDLGIFGSFKQHLQTLRRHNTHDTTEKVINIAVSALQQALAPVNVINSFAEGCITRKIMNNGRVFVNVDNQQFKEVIEAVEADKLPLKYEGTRKTRKYKQKPFGFINREEIQEVEARGWFN</sequence>
<evidence type="ECO:0000313" key="2">
    <source>
        <dbReference type="EMBL" id="KAA6383056.1"/>
    </source>
</evidence>